<proteinExistence type="predicted"/>
<reference evidence="1 2" key="1">
    <citation type="submission" date="2016-10" db="EMBL/GenBank/DDBJ databases">
        <authorList>
            <person name="de Groot N.N."/>
        </authorList>
    </citation>
    <scope>NUCLEOTIDE SEQUENCE [LARGE SCALE GENOMIC DNA]</scope>
    <source>
        <strain evidence="1 2">DSM 14858</strain>
    </source>
</reference>
<accession>A0A1H7JGS8</accession>
<dbReference type="InterPro" id="IPR014917">
    <property type="entry name" value="DUF1800"/>
</dbReference>
<protein>
    <submittedName>
        <fullName evidence="1">Uncharacterized conserved protein, DUF1800 family</fullName>
    </submittedName>
</protein>
<dbReference type="Proteomes" id="UP000199283">
    <property type="component" value="Unassembled WGS sequence"/>
</dbReference>
<dbReference type="OrthoDB" id="9772295at2"/>
<dbReference type="AlphaFoldDB" id="A0A1H7JGS8"/>
<gene>
    <name evidence="1" type="ORF">SAMN04488526_1356</name>
</gene>
<name>A0A1H7JGS8_9RHOB</name>
<dbReference type="STRING" id="188906.SAMN04488526_1356"/>
<organism evidence="1 2">
    <name type="scientific">Jannaschia helgolandensis</name>
    <dbReference type="NCBI Taxonomy" id="188906"/>
    <lineage>
        <taxon>Bacteria</taxon>
        <taxon>Pseudomonadati</taxon>
        <taxon>Pseudomonadota</taxon>
        <taxon>Alphaproteobacteria</taxon>
        <taxon>Rhodobacterales</taxon>
        <taxon>Roseobacteraceae</taxon>
        <taxon>Jannaschia</taxon>
    </lineage>
</organism>
<dbReference type="RefSeq" id="WP_092760895.1">
    <property type="nucleotide sequence ID" value="NZ_FNZQ01000001.1"/>
</dbReference>
<evidence type="ECO:0000313" key="1">
    <source>
        <dbReference type="EMBL" id="SEK73642.1"/>
    </source>
</evidence>
<keyword evidence="2" id="KW-1185">Reference proteome</keyword>
<dbReference type="EMBL" id="FNZQ01000001">
    <property type="protein sequence ID" value="SEK73642.1"/>
    <property type="molecule type" value="Genomic_DNA"/>
</dbReference>
<dbReference type="Pfam" id="PF08811">
    <property type="entry name" value="DUF1800"/>
    <property type="match status" value="1"/>
</dbReference>
<evidence type="ECO:0000313" key="2">
    <source>
        <dbReference type="Proteomes" id="UP000199283"/>
    </source>
</evidence>
<sequence length="448" mass="48622">MIPTLAAIRFGTGLSPDLPSPTGANALLSRLGGADEMRAAFPIESWTARAIAIRDHGRLRRARRDSDAANEAYRVADRALNDGYHHDLRQTLSRAAMTRDGMRERLHWFWAGHFAVTEGRGALRRNVGSYHDEAIRPYLTGDFATLLTSAVTHPAMVSYLDQNKSMGPNSPRGRRGGGLNENLAREVLELHTLGVGADYTQTDVRELAELLTGLDFDKAGQARFTPNMAEPGAETVLGRSYGGDRPNRHDITAVLRDLAVHPATARYLSGKLAAHFVADVPPGDLVEAMAATWLATKGNLMAVYGAMLEHPAAWVPELRKVRRPLDMMAAALRATGAGSALPDQTTRQIRKRVTEPLTAMGQPWLRPAGPDGWPEEAEAWITPQALAARLEWTMGLAGLLNPVPDPRAFVVQALGPLAGPRTVFAAEAAEDRIAGIALVLSSPEFQRR</sequence>